<dbReference type="Proteomes" id="UP001497623">
    <property type="component" value="Unassembled WGS sequence"/>
</dbReference>
<proteinExistence type="inferred from homology"/>
<dbReference type="EMBL" id="CAXKWB010002017">
    <property type="protein sequence ID" value="CAL4066031.1"/>
    <property type="molecule type" value="Genomic_DNA"/>
</dbReference>
<dbReference type="GO" id="GO:0016705">
    <property type="term" value="F:oxidoreductase activity, acting on paired donors, with incorporation or reduction of molecular oxygen"/>
    <property type="evidence" value="ECO:0007669"/>
    <property type="project" value="InterPro"/>
</dbReference>
<organism evidence="7 8">
    <name type="scientific">Meganyctiphanes norvegica</name>
    <name type="common">Northern krill</name>
    <name type="synonym">Thysanopoda norvegica</name>
    <dbReference type="NCBI Taxonomy" id="48144"/>
    <lineage>
        <taxon>Eukaryota</taxon>
        <taxon>Metazoa</taxon>
        <taxon>Ecdysozoa</taxon>
        <taxon>Arthropoda</taxon>
        <taxon>Crustacea</taxon>
        <taxon>Multicrustacea</taxon>
        <taxon>Malacostraca</taxon>
        <taxon>Eumalacostraca</taxon>
        <taxon>Eucarida</taxon>
        <taxon>Euphausiacea</taxon>
        <taxon>Euphausiidae</taxon>
        <taxon>Meganyctiphanes</taxon>
    </lineage>
</organism>
<comment type="similarity">
    <text evidence="1">Belongs to the cytochrome P450 family.</text>
</comment>
<evidence type="ECO:0000256" key="5">
    <source>
        <dbReference type="ARBA" id="ARBA00023004"/>
    </source>
</evidence>
<keyword evidence="3" id="KW-0479">Metal-binding</keyword>
<dbReference type="InterPro" id="IPR036396">
    <property type="entry name" value="Cyt_P450_sf"/>
</dbReference>
<evidence type="ECO:0000313" key="7">
    <source>
        <dbReference type="EMBL" id="CAL4066031.1"/>
    </source>
</evidence>
<protein>
    <recommendedName>
        <fullName evidence="9">Cytochrome P450</fullName>
    </recommendedName>
</protein>
<accession>A0AAV2PZX0</accession>
<reference evidence="7 8" key="1">
    <citation type="submission" date="2024-05" db="EMBL/GenBank/DDBJ databases">
        <authorList>
            <person name="Wallberg A."/>
        </authorList>
    </citation>
    <scope>NUCLEOTIDE SEQUENCE [LARGE SCALE GENOMIC DNA]</scope>
</reference>
<evidence type="ECO:0000256" key="4">
    <source>
        <dbReference type="ARBA" id="ARBA00023002"/>
    </source>
</evidence>
<keyword evidence="2" id="KW-0349">Heme</keyword>
<dbReference type="AlphaFoldDB" id="A0AAV2PZX0"/>
<dbReference type="InterPro" id="IPR001128">
    <property type="entry name" value="Cyt_P450"/>
</dbReference>
<dbReference type="GO" id="GO:0005506">
    <property type="term" value="F:iron ion binding"/>
    <property type="evidence" value="ECO:0007669"/>
    <property type="project" value="InterPro"/>
</dbReference>
<dbReference type="SUPFAM" id="SSF48264">
    <property type="entry name" value="Cytochrome P450"/>
    <property type="match status" value="1"/>
</dbReference>
<keyword evidence="6" id="KW-0503">Monooxygenase</keyword>
<dbReference type="PANTHER" id="PTHR24302:SF15">
    <property type="entry name" value="FATTY-ACID PEROXYGENASE"/>
    <property type="match status" value="1"/>
</dbReference>
<dbReference type="GO" id="GO:0008395">
    <property type="term" value="F:steroid hydroxylase activity"/>
    <property type="evidence" value="ECO:0007669"/>
    <property type="project" value="TreeGrafter"/>
</dbReference>
<sequence length="140" mass="16321">MFWLSFSVVLALLVVLVTLVCCYLHNVYSYFKRLGVPGPTPIWFIGNMTPRLRPTLSLPEFDQMLYQKHNGHKLCGFYEFQTPALMIGDPDLLKHVMVKDFEHFTDRSFVTFNEPVMDHMLLGLKGPMWKSVRSFMTPIF</sequence>
<evidence type="ECO:0000256" key="1">
    <source>
        <dbReference type="ARBA" id="ARBA00010617"/>
    </source>
</evidence>
<dbReference type="InterPro" id="IPR050705">
    <property type="entry name" value="Cytochrome_P450_3A"/>
</dbReference>
<gene>
    <name evidence="7" type="ORF">MNOR_LOCUS5278</name>
</gene>
<evidence type="ECO:0008006" key="9">
    <source>
        <dbReference type="Google" id="ProtNLM"/>
    </source>
</evidence>
<keyword evidence="4" id="KW-0560">Oxidoreductase</keyword>
<name>A0AAV2PZX0_MEGNR</name>
<keyword evidence="8" id="KW-1185">Reference proteome</keyword>
<dbReference type="GO" id="GO:0020037">
    <property type="term" value="F:heme binding"/>
    <property type="evidence" value="ECO:0007669"/>
    <property type="project" value="InterPro"/>
</dbReference>
<comment type="caution">
    <text evidence="7">The sequence shown here is derived from an EMBL/GenBank/DDBJ whole genome shotgun (WGS) entry which is preliminary data.</text>
</comment>
<keyword evidence="5" id="KW-0408">Iron</keyword>
<dbReference type="PANTHER" id="PTHR24302">
    <property type="entry name" value="CYTOCHROME P450 FAMILY 3"/>
    <property type="match status" value="1"/>
</dbReference>
<dbReference type="Gene3D" id="1.10.630.10">
    <property type="entry name" value="Cytochrome P450"/>
    <property type="match status" value="1"/>
</dbReference>
<evidence type="ECO:0000256" key="6">
    <source>
        <dbReference type="ARBA" id="ARBA00023033"/>
    </source>
</evidence>
<evidence type="ECO:0000256" key="3">
    <source>
        <dbReference type="ARBA" id="ARBA00022723"/>
    </source>
</evidence>
<dbReference type="Pfam" id="PF00067">
    <property type="entry name" value="p450"/>
    <property type="match status" value="1"/>
</dbReference>
<evidence type="ECO:0000256" key="2">
    <source>
        <dbReference type="ARBA" id="ARBA00022617"/>
    </source>
</evidence>
<feature type="non-terminal residue" evidence="7">
    <location>
        <position position="140"/>
    </location>
</feature>
<evidence type="ECO:0000313" key="8">
    <source>
        <dbReference type="Proteomes" id="UP001497623"/>
    </source>
</evidence>